<gene>
    <name evidence="2" type="ORF">WN72_36050</name>
</gene>
<evidence type="ECO:0000313" key="3">
    <source>
        <dbReference type="Proteomes" id="UP000594015"/>
    </source>
</evidence>
<name>A0AAE7NVQ0_9BRAD</name>
<accession>A0AAE7NVQ0</accession>
<organism evidence="2 3">
    <name type="scientific">Bradyrhizobium arachidis</name>
    <dbReference type="NCBI Taxonomy" id="858423"/>
    <lineage>
        <taxon>Bacteria</taxon>
        <taxon>Pseudomonadati</taxon>
        <taxon>Pseudomonadota</taxon>
        <taxon>Alphaproteobacteria</taxon>
        <taxon>Hyphomicrobiales</taxon>
        <taxon>Nitrobacteraceae</taxon>
        <taxon>Bradyrhizobium</taxon>
    </lineage>
</organism>
<feature type="region of interest" description="Disordered" evidence="1">
    <location>
        <begin position="50"/>
        <end position="87"/>
    </location>
</feature>
<dbReference type="KEGG" id="barh:WN72_36050"/>
<reference evidence="2 3" key="1">
    <citation type="submission" date="2018-06" db="EMBL/GenBank/DDBJ databases">
        <title>Comparative genomics of Bradyrhizobium nodulating Arachidis hypogaea.</title>
        <authorList>
            <person name="Li Y."/>
        </authorList>
    </citation>
    <scope>NUCLEOTIDE SEQUENCE [LARGE SCALE GENOMIC DNA]</scope>
    <source>
        <strain evidence="2 3">CCBAU 051107</strain>
    </source>
</reference>
<dbReference type="EMBL" id="CP030050">
    <property type="protein sequence ID" value="QOZ71120.1"/>
    <property type="molecule type" value="Genomic_DNA"/>
</dbReference>
<dbReference type="Proteomes" id="UP000594015">
    <property type="component" value="Chromosome"/>
</dbReference>
<feature type="compositionally biased region" description="Polar residues" evidence="1">
    <location>
        <begin position="64"/>
        <end position="77"/>
    </location>
</feature>
<evidence type="ECO:0000256" key="1">
    <source>
        <dbReference type="SAM" id="MobiDB-lite"/>
    </source>
</evidence>
<protein>
    <submittedName>
        <fullName evidence="2">Uncharacterized protein</fullName>
    </submittedName>
</protein>
<sequence>MTCARCNGTHWVCENHPERPWEGSKACGCGGAGAPCPVCNRVGPDEMPLLPTDLKPALRPPTSCAHSFASQQNNSRSELPRPLSDDA</sequence>
<dbReference type="AlphaFoldDB" id="A0AAE7NVQ0"/>
<proteinExistence type="predicted"/>
<evidence type="ECO:0000313" key="2">
    <source>
        <dbReference type="EMBL" id="QOZ71120.1"/>
    </source>
</evidence>